<dbReference type="OMA" id="DCITNST"/>
<dbReference type="VEuPathDB" id="PiroplasmaDB:TpMuguga_03g00127"/>
<dbReference type="EMBL" id="AAGK01000005">
    <property type="protein sequence ID" value="EAN30862.1"/>
    <property type="molecule type" value="Genomic_DNA"/>
</dbReference>
<name>Q4N0W2_THEPA</name>
<protein>
    <submittedName>
        <fullName evidence="1">Uncharacterized protein</fullName>
    </submittedName>
</protein>
<accession>Q4N0W2</accession>
<dbReference type="eggNOG" id="ENOG502QX11">
    <property type="taxonomic scope" value="Eukaryota"/>
</dbReference>
<dbReference type="AlphaFoldDB" id="Q4N0W2"/>
<gene>
    <name evidence="1" type="ordered locus">TP03_0127</name>
</gene>
<organism evidence="1 2">
    <name type="scientific">Theileria parva</name>
    <name type="common">East coast fever infection agent</name>
    <dbReference type="NCBI Taxonomy" id="5875"/>
    <lineage>
        <taxon>Eukaryota</taxon>
        <taxon>Sar</taxon>
        <taxon>Alveolata</taxon>
        <taxon>Apicomplexa</taxon>
        <taxon>Aconoidasida</taxon>
        <taxon>Piroplasmida</taxon>
        <taxon>Theileriidae</taxon>
        <taxon>Theileria</taxon>
    </lineage>
</organism>
<dbReference type="Proteomes" id="UP000001949">
    <property type="component" value="Unassembled WGS sequence"/>
</dbReference>
<dbReference type="RefSeq" id="XP_763145.1">
    <property type="nucleotide sequence ID" value="XM_758052.1"/>
</dbReference>
<dbReference type="GeneID" id="3500068"/>
<reference evidence="1 2" key="1">
    <citation type="journal article" date="2005" name="Science">
        <title>Genome sequence of Theileria parva, a bovine pathogen that transforms lymphocytes.</title>
        <authorList>
            <person name="Gardner M.J."/>
            <person name="Bishop R."/>
            <person name="Shah T."/>
            <person name="de Villiers E.P."/>
            <person name="Carlton J.M."/>
            <person name="Hall N."/>
            <person name="Ren Q."/>
            <person name="Paulsen I.T."/>
            <person name="Pain A."/>
            <person name="Berriman M."/>
            <person name="Wilson R.J.M."/>
            <person name="Sato S."/>
            <person name="Ralph S.A."/>
            <person name="Mann D.J."/>
            <person name="Xiong Z."/>
            <person name="Shallom S.J."/>
            <person name="Weidman J."/>
            <person name="Jiang L."/>
            <person name="Lynn J."/>
            <person name="Weaver B."/>
            <person name="Shoaibi A."/>
            <person name="Domingo A.R."/>
            <person name="Wasawo D."/>
            <person name="Crabtree J."/>
            <person name="Wortman J.R."/>
            <person name="Haas B."/>
            <person name="Angiuoli S.V."/>
            <person name="Creasy T.H."/>
            <person name="Lu C."/>
            <person name="Suh B."/>
            <person name="Silva J.C."/>
            <person name="Utterback T.R."/>
            <person name="Feldblyum T.V."/>
            <person name="Pertea M."/>
            <person name="Allen J."/>
            <person name="Nierman W.C."/>
            <person name="Taracha E.L.N."/>
            <person name="Salzberg S.L."/>
            <person name="White O.R."/>
            <person name="Fitzhugh H.A."/>
            <person name="Morzaria S."/>
            <person name="Venter J.C."/>
            <person name="Fraser C.M."/>
            <person name="Nene V."/>
        </authorList>
    </citation>
    <scope>NUCLEOTIDE SEQUENCE [LARGE SCALE GENOMIC DNA]</scope>
    <source>
        <strain evidence="1 2">Muguga</strain>
    </source>
</reference>
<dbReference type="KEGG" id="tpv:TP03_0127"/>
<keyword evidence="2" id="KW-1185">Reference proteome</keyword>
<sequence>METEMNEIHSDDEIELISSLNLRGNSLEVSRKELSGLVEKLDEINNFDKNKRRTVNTLEDCITNSTLSIYDLIENNNKILEDTKNSNNTISTNNTIELEAKEEPKLTIDISDGDIKLNIDNVNIKIKSHKTKKSTSSTADELSIANNLKDAITDGTKYQVILLILLVLLNIFRK</sequence>
<evidence type="ECO:0000313" key="2">
    <source>
        <dbReference type="Proteomes" id="UP000001949"/>
    </source>
</evidence>
<evidence type="ECO:0000313" key="1">
    <source>
        <dbReference type="EMBL" id="EAN30862.1"/>
    </source>
</evidence>
<comment type="caution">
    <text evidence="1">The sequence shown here is derived from an EMBL/GenBank/DDBJ whole genome shotgun (WGS) entry which is preliminary data.</text>
</comment>
<proteinExistence type="predicted"/>
<dbReference type="InParanoid" id="Q4N0W2"/>